<evidence type="ECO:0000256" key="20">
    <source>
        <dbReference type="RuleBase" id="RU369120"/>
    </source>
</evidence>
<dbReference type="InterPro" id="IPR001171">
    <property type="entry name" value="ERG24_DHCR-like"/>
</dbReference>
<sequence length="450" mass="50679">MCGPEVSGSDRVSFSATDNTPGPQKMTPNSRAFKQKLSDDTESEFGGTLGAVCIPVFLPLTVLFLVCVSRSPDASVCQWPPPLPFMEELWDPLAPVLLLGWMALHALLYLMPVGKVTEGIVLRDGKRLKYPINGFHSLCISTLLLMLFLRLGAHLESLFELFLPLAASAIALSFLLSFYLYIRSFWAPPHDLAVGGNTGNPLYDFFIGRELNPRIGFFDLKYFCELRPGLIGWAVINLGMLMKEVELQGSPSLAMLLVVSFQLLYVADALWNEEAILTTMDIVHDGFGFMLAFGDLAWVPFTYSLQAAYLVKHPQTLSSLQALAIVALKVVGYTIFRRSNSQKNQFRRDPTHPSVSKLETIATATGKRLLVSGWWGLVRHPNYLGDLFMALAWSLPCGFSHLLPYFYVIYFTILLIHREDRDERQCKAKYGLAWDSYCQRVPYRIFPYIY</sequence>
<dbReference type="GO" id="GO:0005789">
    <property type="term" value="C:endoplasmic reticulum membrane"/>
    <property type="evidence" value="ECO:0007669"/>
    <property type="project" value="UniProtKB-SubCell"/>
</dbReference>
<reference evidence="22" key="3">
    <citation type="submission" date="2025-09" db="UniProtKB">
        <authorList>
            <consortium name="Ensembl"/>
        </authorList>
    </citation>
    <scope>IDENTIFICATION</scope>
</reference>
<evidence type="ECO:0000256" key="8">
    <source>
        <dbReference type="ARBA" id="ARBA00022824"/>
    </source>
</evidence>
<feature type="transmembrane region" description="Helical" evidence="20">
    <location>
        <begin position="253"/>
        <end position="271"/>
    </location>
</feature>
<organism evidence="22 23">
    <name type="scientific">Gouania willdenowi</name>
    <name type="common">Blunt-snouted clingfish</name>
    <name type="synonym">Lepadogaster willdenowi</name>
    <dbReference type="NCBI Taxonomy" id="441366"/>
    <lineage>
        <taxon>Eukaryota</taxon>
        <taxon>Metazoa</taxon>
        <taxon>Chordata</taxon>
        <taxon>Craniata</taxon>
        <taxon>Vertebrata</taxon>
        <taxon>Euteleostomi</taxon>
        <taxon>Actinopterygii</taxon>
        <taxon>Neopterygii</taxon>
        <taxon>Teleostei</taxon>
        <taxon>Neoteleostei</taxon>
        <taxon>Acanthomorphata</taxon>
        <taxon>Ovalentaria</taxon>
        <taxon>Blenniimorphae</taxon>
        <taxon>Blenniiformes</taxon>
        <taxon>Gobiesocoidei</taxon>
        <taxon>Gobiesocidae</taxon>
        <taxon>Gobiesocinae</taxon>
        <taxon>Gouania</taxon>
    </lineage>
</organism>
<accession>A0A8C5G509</accession>
<evidence type="ECO:0000256" key="16">
    <source>
        <dbReference type="ARBA" id="ARBA00023221"/>
    </source>
</evidence>
<dbReference type="RefSeq" id="XP_028323315.1">
    <property type="nucleotide sequence ID" value="XM_028467514.1"/>
</dbReference>
<dbReference type="PROSITE" id="PS01018">
    <property type="entry name" value="STEROL_REDUCT_2"/>
    <property type="match status" value="1"/>
</dbReference>
<evidence type="ECO:0000256" key="18">
    <source>
        <dbReference type="ARBA" id="ARBA00048712"/>
    </source>
</evidence>
<comment type="subcellular location">
    <subcellularLocation>
        <location evidence="1">Endomembrane system</location>
        <topology evidence="1">Multi-pass membrane protein</topology>
    </subcellularLocation>
    <subcellularLocation>
        <location evidence="20">Endoplasmic reticulum membrane</location>
        <topology evidence="20">Multi-pass membrane protein</topology>
    </subcellularLocation>
    <subcellularLocation>
        <location evidence="20">Microsome membrane</location>
        <topology evidence="20">Multi-pass membrane protein</topology>
    </subcellularLocation>
</comment>
<keyword evidence="13 20" id="KW-0443">Lipid metabolism</keyword>
<dbReference type="OrthoDB" id="5326588at2759"/>
<evidence type="ECO:0000256" key="10">
    <source>
        <dbReference type="ARBA" id="ARBA00022989"/>
    </source>
</evidence>
<dbReference type="InterPro" id="IPR018083">
    <property type="entry name" value="Sterol_reductase_CS"/>
</dbReference>
<feature type="region of interest" description="Disordered" evidence="21">
    <location>
        <begin position="1"/>
        <end position="30"/>
    </location>
</feature>
<feature type="compositionally biased region" description="Polar residues" evidence="21">
    <location>
        <begin position="10"/>
        <end position="30"/>
    </location>
</feature>
<keyword evidence="6 20" id="KW-0812">Transmembrane</keyword>
<reference evidence="22" key="1">
    <citation type="submission" date="2020-06" db="EMBL/GenBank/DDBJ databases">
        <authorList>
            <consortium name="Wellcome Sanger Institute Data Sharing"/>
        </authorList>
    </citation>
    <scope>NUCLEOTIDE SEQUENCE [LARGE SCALE GENOMIC DNA]</scope>
</reference>
<proteinExistence type="inferred from homology"/>
<keyword evidence="4 20" id="KW-0444">Lipid biosynthesis</keyword>
<evidence type="ECO:0000256" key="17">
    <source>
        <dbReference type="ARBA" id="ARBA00048100"/>
    </source>
</evidence>
<dbReference type="PROSITE" id="PS01017">
    <property type="entry name" value="STEROL_REDUCT_1"/>
    <property type="match status" value="1"/>
</dbReference>
<feature type="transmembrane region" description="Helical" evidence="20">
    <location>
        <begin position="317"/>
        <end position="336"/>
    </location>
</feature>
<keyword evidence="16 20" id="KW-0753">Steroid metabolism</keyword>
<dbReference type="PANTHER" id="PTHR21257:SF52">
    <property type="entry name" value="DELTA(14)-STEROL REDUCTASE TM7SF2"/>
    <property type="match status" value="1"/>
</dbReference>
<keyword evidence="7 20" id="KW-0152">Cholesterol biosynthesis</keyword>
<dbReference type="Ensembl" id="ENSGWIT00000016277.1">
    <property type="protein sequence ID" value="ENSGWIP00000014731.1"/>
    <property type="gene ID" value="ENSGWIG00000008104.1"/>
</dbReference>
<keyword evidence="15 20" id="KW-1207">Sterol metabolism</keyword>
<evidence type="ECO:0000256" key="1">
    <source>
        <dbReference type="ARBA" id="ARBA00004127"/>
    </source>
</evidence>
<protein>
    <recommendedName>
        <fullName evidence="20">Delta(14)-sterol reductase TM7SF2</fullName>
        <shortName evidence="20">Delta-14-SR</shortName>
        <ecNumber evidence="20">1.3.1.70</ecNumber>
    </recommendedName>
    <alternativeName>
        <fullName evidence="20">3-beta-hydroxysterol Delta (14)-reductase</fullName>
    </alternativeName>
    <alternativeName>
        <fullName evidence="20">C-14 sterol reductase</fullName>
    </alternativeName>
    <alternativeName>
        <fullName evidence="20">Sterol C14-reductase</fullName>
    </alternativeName>
    <alternativeName>
        <fullName evidence="20">Transmembrane 7 superfamily member 2</fullName>
    </alternativeName>
</protein>
<dbReference type="EC" id="1.3.1.70" evidence="20"/>
<feature type="transmembrane region" description="Helical" evidence="20">
    <location>
        <begin position="387"/>
        <end position="416"/>
    </location>
</feature>
<feature type="transmembrane region" description="Helical" evidence="20">
    <location>
        <begin position="161"/>
        <end position="182"/>
    </location>
</feature>
<evidence type="ECO:0000256" key="21">
    <source>
        <dbReference type="SAM" id="MobiDB-lite"/>
    </source>
</evidence>
<evidence type="ECO:0000256" key="13">
    <source>
        <dbReference type="ARBA" id="ARBA00023098"/>
    </source>
</evidence>
<keyword evidence="5 20" id="KW-0153">Cholesterol metabolism</keyword>
<evidence type="ECO:0000256" key="7">
    <source>
        <dbReference type="ARBA" id="ARBA00022778"/>
    </source>
</evidence>
<dbReference type="PANTHER" id="PTHR21257">
    <property type="entry name" value="DELTA(14)-STEROL REDUCTASE"/>
    <property type="match status" value="1"/>
</dbReference>
<dbReference type="GeneID" id="114476180"/>
<feature type="transmembrane region" description="Helical" evidence="20">
    <location>
        <begin position="130"/>
        <end position="149"/>
    </location>
</feature>
<evidence type="ECO:0000256" key="2">
    <source>
        <dbReference type="ARBA" id="ARBA00004770"/>
    </source>
</evidence>
<keyword evidence="23" id="KW-1185">Reference proteome</keyword>
<keyword evidence="12 20" id="KW-0756">Sterol biosynthesis</keyword>
<feature type="transmembrane region" description="Helical" evidence="20">
    <location>
        <begin position="286"/>
        <end position="305"/>
    </location>
</feature>
<dbReference type="GO" id="GO:0006695">
    <property type="term" value="P:cholesterol biosynthetic process"/>
    <property type="evidence" value="ECO:0007669"/>
    <property type="project" value="UniProtKB-UniRule"/>
</dbReference>
<dbReference type="Proteomes" id="UP000694680">
    <property type="component" value="Chromosome 14"/>
</dbReference>
<dbReference type="GO" id="GO:0005637">
    <property type="term" value="C:nuclear inner membrane"/>
    <property type="evidence" value="ECO:0007669"/>
    <property type="project" value="TreeGrafter"/>
</dbReference>
<dbReference type="Gene3D" id="1.20.120.1630">
    <property type="match status" value="1"/>
</dbReference>
<evidence type="ECO:0000256" key="19">
    <source>
        <dbReference type="ARBA" id="ARBA00049367"/>
    </source>
</evidence>
<keyword evidence="9 20" id="KW-0752">Steroid biosynthesis</keyword>
<comment type="catalytic activity">
    <reaction evidence="17">
        <text>4,4-dimethyl-8,14-cholestadien-3beta-ol + NADPH + H(+) = 4,4-dimethyl-5alpha-cholest-8-en-3beta-ol + NADP(+)</text>
        <dbReference type="Rhea" id="RHEA:46812"/>
        <dbReference type="ChEBI" id="CHEBI:15378"/>
        <dbReference type="ChEBI" id="CHEBI:57783"/>
        <dbReference type="ChEBI" id="CHEBI:58349"/>
        <dbReference type="ChEBI" id="CHEBI:78904"/>
        <dbReference type="ChEBI" id="CHEBI:87044"/>
    </reaction>
</comment>
<evidence type="ECO:0000256" key="9">
    <source>
        <dbReference type="ARBA" id="ARBA00022955"/>
    </source>
</evidence>
<keyword evidence="10 20" id="KW-1133">Transmembrane helix</keyword>
<comment type="catalytic activity">
    <reaction evidence="18">
        <text>5alpha-cholest-8,14-dien-3beta-ol + NADPH + H(+) = 5alpha-cholest-8-en-3beta-ol + NADP(+)</text>
        <dbReference type="Rhea" id="RHEA:46456"/>
        <dbReference type="ChEBI" id="CHEBI:15378"/>
        <dbReference type="ChEBI" id="CHEBI:16608"/>
        <dbReference type="ChEBI" id="CHEBI:57783"/>
        <dbReference type="ChEBI" id="CHEBI:58349"/>
        <dbReference type="ChEBI" id="CHEBI:86131"/>
    </reaction>
</comment>
<evidence type="ECO:0000256" key="5">
    <source>
        <dbReference type="ARBA" id="ARBA00022548"/>
    </source>
</evidence>
<evidence type="ECO:0000256" key="3">
    <source>
        <dbReference type="ARBA" id="ARBA00005402"/>
    </source>
</evidence>
<gene>
    <name evidence="22" type="primary">tm7sf2</name>
</gene>
<evidence type="ECO:0000256" key="15">
    <source>
        <dbReference type="ARBA" id="ARBA00023166"/>
    </source>
</evidence>
<dbReference type="Pfam" id="PF01222">
    <property type="entry name" value="ERG4_ERG24"/>
    <property type="match status" value="1"/>
</dbReference>
<name>A0A8C5G509_GOUWI</name>
<dbReference type="FunFam" id="1.20.120.1630:FF:000001">
    <property type="entry name" value="delta(14)-sterol reductase isoform X1"/>
    <property type="match status" value="1"/>
</dbReference>
<comment type="pathway">
    <text evidence="2 20">Steroid biosynthesis; cholesterol biosynthesis.</text>
</comment>
<dbReference type="CTD" id="7108"/>
<dbReference type="GO" id="GO:0050613">
    <property type="term" value="F:Delta14-sterol reductase activity"/>
    <property type="evidence" value="ECO:0007669"/>
    <property type="project" value="UniProtKB-UniRule"/>
</dbReference>
<evidence type="ECO:0000256" key="4">
    <source>
        <dbReference type="ARBA" id="ARBA00022516"/>
    </source>
</evidence>
<comment type="catalytic activity">
    <reaction evidence="19 20">
        <text>4,4-dimethyl-5alpha-cholesta-8,24-dien-3beta-ol + NADP(+) = 4,4-dimethyl-5alpha-cholesta-8,14,24-trien-3beta-ol + NADPH + H(+)</text>
        <dbReference type="Rhea" id="RHEA:18561"/>
        <dbReference type="ChEBI" id="CHEBI:15378"/>
        <dbReference type="ChEBI" id="CHEBI:17813"/>
        <dbReference type="ChEBI" id="CHEBI:18364"/>
        <dbReference type="ChEBI" id="CHEBI:57783"/>
        <dbReference type="ChEBI" id="CHEBI:58349"/>
        <dbReference type="EC" id="1.3.1.70"/>
    </reaction>
</comment>
<keyword evidence="11 20" id="KW-0560">Oxidoreductase</keyword>
<evidence type="ECO:0000256" key="14">
    <source>
        <dbReference type="ARBA" id="ARBA00023136"/>
    </source>
</evidence>
<feature type="transmembrane region" description="Helical" evidence="20">
    <location>
        <begin position="45"/>
        <end position="68"/>
    </location>
</feature>
<evidence type="ECO:0000256" key="6">
    <source>
        <dbReference type="ARBA" id="ARBA00022692"/>
    </source>
</evidence>
<dbReference type="UniPathway" id="UPA00063"/>
<comment type="similarity">
    <text evidence="3 20">Belongs to the ERG4/ERG24 family.</text>
</comment>
<reference evidence="22" key="2">
    <citation type="submission" date="2025-08" db="UniProtKB">
        <authorList>
            <consortium name="Ensembl"/>
        </authorList>
    </citation>
    <scope>IDENTIFICATION</scope>
</reference>
<dbReference type="AlphaFoldDB" id="A0A8C5G509"/>
<comment type="function">
    <text evidence="20">Catalyzes the reduction of the C14-unsaturated bond of lanosterol, as part of the metabolic pathway leading to cholesterol biosynthesis.</text>
</comment>
<evidence type="ECO:0000313" key="23">
    <source>
        <dbReference type="Proteomes" id="UP000694680"/>
    </source>
</evidence>
<evidence type="ECO:0000256" key="11">
    <source>
        <dbReference type="ARBA" id="ARBA00023002"/>
    </source>
</evidence>
<keyword evidence="14 20" id="KW-0472">Membrane</keyword>
<evidence type="ECO:0000256" key="12">
    <source>
        <dbReference type="ARBA" id="ARBA00023011"/>
    </source>
</evidence>
<keyword evidence="8 20" id="KW-0256">Endoplasmic reticulum</keyword>
<evidence type="ECO:0000313" key="22">
    <source>
        <dbReference type="Ensembl" id="ENSGWIP00000014731.1"/>
    </source>
</evidence>